<reference evidence="1 2" key="1">
    <citation type="submission" date="2013-06" db="EMBL/GenBank/DDBJ databases">
        <title>Draft genome sequence of Thauera terpenica.</title>
        <authorList>
            <person name="Liu B."/>
            <person name="Frostegard A.H."/>
            <person name="Shapleigh J.P."/>
        </authorList>
    </citation>
    <scope>NUCLEOTIDE SEQUENCE [LARGE SCALE GENOMIC DNA]</scope>
    <source>
        <strain evidence="1 2">58Eu</strain>
    </source>
</reference>
<comment type="caution">
    <text evidence="1">The sequence shown here is derived from an EMBL/GenBank/DDBJ whole genome shotgun (WGS) entry which is preliminary data.</text>
</comment>
<dbReference type="PANTHER" id="PTHR35271:SF1">
    <property type="entry name" value="ABC TRANSPORTER, SUBSTRATE-BINDING LIPOPROTEIN"/>
    <property type="match status" value="1"/>
</dbReference>
<dbReference type="Gene3D" id="3.40.50.2300">
    <property type="match status" value="2"/>
</dbReference>
<name>S9ZA72_9RHOO</name>
<dbReference type="Pfam" id="PF04392">
    <property type="entry name" value="ABC_sub_bind"/>
    <property type="match status" value="1"/>
</dbReference>
<organism evidence="1 2">
    <name type="scientific">Thauera terpenica 58Eu</name>
    <dbReference type="NCBI Taxonomy" id="1348657"/>
    <lineage>
        <taxon>Bacteria</taxon>
        <taxon>Pseudomonadati</taxon>
        <taxon>Pseudomonadota</taxon>
        <taxon>Betaproteobacteria</taxon>
        <taxon>Rhodocyclales</taxon>
        <taxon>Zoogloeaceae</taxon>
        <taxon>Thauera</taxon>
    </lineage>
</organism>
<dbReference type="eggNOG" id="COG2984">
    <property type="taxonomic scope" value="Bacteria"/>
</dbReference>
<dbReference type="AlphaFoldDB" id="S9ZA72"/>
<keyword evidence="2" id="KW-1185">Reference proteome</keyword>
<protein>
    <recommendedName>
        <fullName evidence="3">ABC transporter substrate-binding protein</fullName>
    </recommendedName>
</protein>
<accession>S9ZA72</accession>
<gene>
    <name evidence="1" type="ORF">M622_07555</name>
</gene>
<dbReference type="Proteomes" id="UP000015455">
    <property type="component" value="Unassembled WGS sequence"/>
</dbReference>
<dbReference type="PATRIC" id="fig|1348657.5.peg.3530"/>
<dbReference type="InterPro" id="IPR007487">
    <property type="entry name" value="ABC_transpt-TYRBP-like"/>
</dbReference>
<sequence>MMQRALPAWLRLLVFSGMLAISSVVSAAPRVLIITQAFEGPHAETLAALRHALAGTEVELKVQLASAPSLQHEPASIVVTIGSEAAALAAASPSHTDTPILHTLLPASAVPAPTEGRAQTIAIVLDQPATRLVTLLRLALPQTQTIALIAGPSSELAVDRVRAAAQDAGLKVRQSHIDNSDALFPALQHVLVEPAVLVTIPDAVVFNRYTVQNILLTTFRRRSPVLGFSAAYVRAGALLGLYSTPTQVGEDAADAVLDLIAGRPRPALSPPQRFEVGVNNTVARALGLELPTAESLMRELRRVEASAP</sequence>
<evidence type="ECO:0000313" key="1">
    <source>
        <dbReference type="EMBL" id="EPZ14105.1"/>
    </source>
</evidence>
<evidence type="ECO:0008006" key="3">
    <source>
        <dbReference type="Google" id="ProtNLM"/>
    </source>
</evidence>
<dbReference type="STRING" id="1348657.M622_07555"/>
<evidence type="ECO:0000313" key="2">
    <source>
        <dbReference type="Proteomes" id="UP000015455"/>
    </source>
</evidence>
<dbReference type="EMBL" id="ATJV01000103">
    <property type="protein sequence ID" value="EPZ14105.1"/>
    <property type="molecule type" value="Genomic_DNA"/>
</dbReference>
<proteinExistence type="predicted"/>
<dbReference type="PANTHER" id="PTHR35271">
    <property type="entry name" value="ABC TRANSPORTER, SUBSTRATE-BINDING LIPOPROTEIN-RELATED"/>
    <property type="match status" value="1"/>
</dbReference>